<keyword evidence="7 9" id="KW-0472">Membrane</keyword>
<evidence type="ECO:0000256" key="4">
    <source>
        <dbReference type="ARBA" id="ARBA00022737"/>
    </source>
</evidence>
<dbReference type="EMBL" id="VJMI01016683">
    <property type="protein sequence ID" value="KAF0717311.1"/>
    <property type="molecule type" value="Genomic_DNA"/>
</dbReference>
<feature type="transmembrane region" description="Helical" evidence="9">
    <location>
        <begin position="523"/>
        <end position="541"/>
    </location>
</feature>
<dbReference type="InterPro" id="IPR014743">
    <property type="entry name" value="Cl-channel_core"/>
</dbReference>
<evidence type="ECO:0000256" key="5">
    <source>
        <dbReference type="ARBA" id="ARBA00022989"/>
    </source>
</evidence>
<dbReference type="PANTHER" id="PTHR45720">
    <property type="entry name" value="CHLORIDE CHANNEL PROTEIN 2"/>
    <property type="match status" value="1"/>
</dbReference>
<keyword evidence="5 9" id="KW-1133">Transmembrane helix</keyword>
<sequence length="764" mass="83359">MQYPTSPCSIDESFVSYSERLPSLHIPTSPSLLRRQGTTAAHKKRYMHNWENIFGRHTSKYSARGLWDLIKKEGKIVLFLVLLGATGNVIHVFNLAFVLAANNFNHVVSVLDYGINESIVGLRWTQAKLFTYLESQQPTSPDEVWNYSLGGAIAWGLVFALISISWTHYVDPFAAGSGIPEIKTILSADQRHAPGRYLRSRTLFAKSIGLATAQASGLSVGKEGPFVHTACIICHQLMKHCAFFHRIYRNESLHRHMYNAACAVGVASTFGAPIGGVLFSIEVTSSFLLLSNYWKSFVAAVSGSVMKQVLDYITTQSQQRLHSFQALFPTSYSDKSFGQLELFAFGLLGVLMGVLGATYVSMATRLRRFFAPLNRRFPLLWGGFISVVVTVVVFTPGPFNHLGVSDTLKDLCSPTPLGPNWQWQGSVLGPLAVVPKGATVSAVSKIFITLLSVSLPIPSGDFIPLFTAGAACGRLVGELILFIFPTVDIVPGGYALVGGAALVASSTHTISVAVIALELTGQFIYFTPLFLAVLLAGGMGKALSVSIYDRFDVVIPFIIVIISKGLPYLPMLLCHELRVANVCARDVMEDQLTCLPNRTTKGEIRALLKRFSRSSVPVVVDRSSRLFCGCVAREDLHALLTEDDHDGASNLQTTTTGGVYMRQAEAGSTSTMVVDAVDDDHVVVLSDVVEMSGNVLKVDEDTPLETVHLLFEMLKCAKLFVTKFGVLEGVVTRASMHNRLTYLAPPDPSALLQQPVERHDDMVC</sequence>
<feature type="transmembrane region" description="Helical" evidence="9">
    <location>
        <begin position="496"/>
        <end position="517"/>
    </location>
</feature>
<accession>A0A6A4ZUE5</accession>
<evidence type="ECO:0000313" key="12">
    <source>
        <dbReference type="Proteomes" id="UP000469452"/>
    </source>
</evidence>
<dbReference type="Gene3D" id="1.10.3080.10">
    <property type="entry name" value="Clc chloride channel"/>
    <property type="match status" value="1"/>
</dbReference>
<evidence type="ECO:0000256" key="8">
    <source>
        <dbReference type="ARBA" id="ARBA00023214"/>
    </source>
</evidence>
<reference evidence="11 12" key="1">
    <citation type="submission" date="2019-06" db="EMBL/GenBank/DDBJ databases">
        <title>Genomics analysis of Aphanomyces spp. identifies a new class of oomycete effector associated with host adaptation.</title>
        <authorList>
            <person name="Gaulin E."/>
        </authorList>
    </citation>
    <scope>NUCLEOTIDE SEQUENCE [LARGE SCALE GENOMIC DNA]</scope>
    <source>
        <strain evidence="11 12">E</strain>
    </source>
</reference>
<dbReference type="InterPro" id="IPR001807">
    <property type="entry name" value="ClC"/>
</dbReference>
<dbReference type="SUPFAM" id="SSF54631">
    <property type="entry name" value="CBS-domain pair"/>
    <property type="match status" value="1"/>
</dbReference>
<name>A0A6A4ZUE5_APHAT</name>
<evidence type="ECO:0000256" key="9">
    <source>
        <dbReference type="SAM" id="Phobius"/>
    </source>
</evidence>
<dbReference type="VEuPathDB" id="FungiDB:H257_09589"/>
<feature type="transmembrane region" description="Helical" evidence="9">
    <location>
        <begin position="342"/>
        <end position="366"/>
    </location>
</feature>
<dbReference type="AlphaFoldDB" id="A0A6A4ZUE5"/>
<comment type="caution">
    <text evidence="11">The sequence shown here is derived from an EMBL/GenBank/DDBJ whole genome shotgun (WGS) entry which is preliminary data.</text>
</comment>
<dbReference type="InterPro" id="IPR000644">
    <property type="entry name" value="CBS_dom"/>
</dbReference>
<evidence type="ECO:0000256" key="6">
    <source>
        <dbReference type="ARBA" id="ARBA00023065"/>
    </source>
</evidence>
<dbReference type="SUPFAM" id="SSF81340">
    <property type="entry name" value="Clc chloride channel"/>
    <property type="match status" value="1"/>
</dbReference>
<feature type="transmembrane region" description="Helical" evidence="9">
    <location>
        <begin position="378"/>
        <end position="399"/>
    </location>
</feature>
<dbReference type="PRINTS" id="PR00762">
    <property type="entry name" value="CLCHANNEL"/>
</dbReference>
<dbReference type="InterPro" id="IPR046342">
    <property type="entry name" value="CBS_dom_sf"/>
</dbReference>
<feature type="domain" description="CBS" evidence="10">
    <location>
        <begin position="686"/>
        <end position="734"/>
    </location>
</feature>
<keyword evidence="2" id="KW-0813">Transport</keyword>
<dbReference type="GO" id="GO:0016020">
    <property type="term" value="C:membrane"/>
    <property type="evidence" value="ECO:0007669"/>
    <property type="project" value="UniProtKB-SubCell"/>
</dbReference>
<dbReference type="InterPro" id="IPR050970">
    <property type="entry name" value="Cl_channel_volt-gated"/>
</dbReference>
<evidence type="ECO:0000256" key="1">
    <source>
        <dbReference type="ARBA" id="ARBA00004141"/>
    </source>
</evidence>
<evidence type="ECO:0000256" key="7">
    <source>
        <dbReference type="ARBA" id="ARBA00023136"/>
    </source>
</evidence>
<feature type="transmembrane region" description="Helical" evidence="9">
    <location>
        <begin position="553"/>
        <end position="573"/>
    </location>
</feature>
<comment type="subcellular location">
    <subcellularLocation>
        <location evidence="1">Membrane</location>
        <topology evidence="1">Multi-pass membrane protein</topology>
    </subcellularLocation>
</comment>
<dbReference type="Proteomes" id="UP000469452">
    <property type="component" value="Unassembled WGS sequence"/>
</dbReference>
<evidence type="ECO:0000313" key="11">
    <source>
        <dbReference type="EMBL" id="KAF0717311.1"/>
    </source>
</evidence>
<evidence type="ECO:0000256" key="2">
    <source>
        <dbReference type="ARBA" id="ARBA00022448"/>
    </source>
</evidence>
<protein>
    <recommendedName>
        <fullName evidence="10">CBS domain-containing protein</fullName>
    </recommendedName>
</protein>
<dbReference type="GO" id="GO:0005247">
    <property type="term" value="F:voltage-gated chloride channel activity"/>
    <property type="evidence" value="ECO:0007669"/>
    <property type="project" value="TreeGrafter"/>
</dbReference>
<proteinExistence type="predicted"/>
<dbReference type="Pfam" id="PF00654">
    <property type="entry name" value="Voltage_CLC"/>
    <property type="match status" value="1"/>
</dbReference>
<keyword evidence="6" id="KW-0406">Ion transport</keyword>
<organism evidence="11 12">
    <name type="scientific">Aphanomyces astaci</name>
    <name type="common">Crayfish plague agent</name>
    <dbReference type="NCBI Taxonomy" id="112090"/>
    <lineage>
        <taxon>Eukaryota</taxon>
        <taxon>Sar</taxon>
        <taxon>Stramenopiles</taxon>
        <taxon>Oomycota</taxon>
        <taxon>Saprolegniomycetes</taxon>
        <taxon>Saprolegniales</taxon>
        <taxon>Verrucalvaceae</taxon>
        <taxon>Aphanomyces</taxon>
    </lineage>
</organism>
<dbReference type="Gene3D" id="3.10.580.10">
    <property type="entry name" value="CBS-domain"/>
    <property type="match status" value="1"/>
</dbReference>
<feature type="transmembrane region" description="Helical" evidence="9">
    <location>
        <begin position="76"/>
        <end position="101"/>
    </location>
</feature>
<feature type="transmembrane region" description="Helical" evidence="9">
    <location>
        <begin position="258"/>
        <end position="281"/>
    </location>
</feature>
<dbReference type="Pfam" id="PF00571">
    <property type="entry name" value="CBS"/>
    <property type="match status" value="1"/>
</dbReference>
<feature type="transmembrane region" description="Helical" evidence="9">
    <location>
        <begin position="462"/>
        <end position="484"/>
    </location>
</feature>
<keyword evidence="8" id="KW-0868">Chloride</keyword>
<evidence type="ECO:0000256" key="3">
    <source>
        <dbReference type="ARBA" id="ARBA00022692"/>
    </source>
</evidence>
<keyword evidence="3 9" id="KW-0812">Transmembrane</keyword>
<keyword evidence="4" id="KW-0677">Repeat</keyword>
<gene>
    <name evidence="11" type="ORF">AaE_010889</name>
</gene>
<dbReference type="PANTHER" id="PTHR45720:SF10">
    <property type="entry name" value="CHLORIDE CHANNEL PROTEIN 2"/>
    <property type="match status" value="1"/>
</dbReference>
<feature type="transmembrane region" description="Helical" evidence="9">
    <location>
        <begin position="144"/>
        <end position="164"/>
    </location>
</feature>
<evidence type="ECO:0000259" key="10">
    <source>
        <dbReference type="Pfam" id="PF00571"/>
    </source>
</evidence>